<evidence type="ECO:0000313" key="1">
    <source>
        <dbReference type="EMBL" id="CAK9187492.1"/>
    </source>
</evidence>
<organism evidence="1 2">
    <name type="scientific">Ilex paraguariensis</name>
    <name type="common">yerba mate</name>
    <dbReference type="NCBI Taxonomy" id="185542"/>
    <lineage>
        <taxon>Eukaryota</taxon>
        <taxon>Viridiplantae</taxon>
        <taxon>Streptophyta</taxon>
        <taxon>Embryophyta</taxon>
        <taxon>Tracheophyta</taxon>
        <taxon>Spermatophyta</taxon>
        <taxon>Magnoliopsida</taxon>
        <taxon>eudicotyledons</taxon>
        <taxon>Gunneridae</taxon>
        <taxon>Pentapetalae</taxon>
        <taxon>asterids</taxon>
        <taxon>campanulids</taxon>
        <taxon>Aquifoliales</taxon>
        <taxon>Aquifoliaceae</taxon>
        <taxon>Ilex</taxon>
    </lineage>
</organism>
<evidence type="ECO:0000313" key="2">
    <source>
        <dbReference type="Proteomes" id="UP001642360"/>
    </source>
</evidence>
<reference evidence="1 2" key="1">
    <citation type="submission" date="2024-02" db="EMBL/GenBank/DDBJ databases">
        <authorList>
            <person name="Vignale AGUSTIN F."/>
            <person name="Sosa J E."/>
            <person name="Modenutti C."/>
        </authorList>
    </citation>
    <scope>NUCLEOTIDE SEQUENCE [LARGE SCALE GENOMIC DNA]</scope>
</reference>
<sequence length="96" mass="10895">DYKNQKNYNNWRQNKIYDHSALILQNTLKAVALLTRVPQTTAQNTTQHKACSHHQAAARNQNSNIAVIPMHPPLSHFEIVALQHLPFTKFSIAIGI</sequence>
<proteinExistence type="predicted"/>
<accession>A0ABC8V3U7</accession>
<protein>
    <submittedName>
        <fullName evidence="1">Uncharacterized protein</fullName>
    </submittedName>
</protein>
<keyword evidence="2" id="KW-1185">Reference proteome</keyword>
<dbReference type="AlphaFoldDB" id="A0ABC8V3U7"/>
<name>A0ABC8V3U7_9AQUA</name>
<dbReference type="EMBL" id="CAUOFW020010005">
    <property type="protein sequence ID" value="CAK9187492.1"/>
    <property type="molecule type" value="Genomic_DNA"/>
</dbReference>
<dbReference type="Proteomes" id="UP001642360">
    <property type="component" value="Unassembled WGS sequence"/>
</dbReference>
<feature type="non-terminal residue" evidence="1">
    <location>
        <position position="1"/>
    </location>
</feature>
<gene>
    <name evidence="1" type="ORF">ILEXP_LOCUS58049</name>
</gene>
<comment type="caution">
    <text evidence="1">The sequence shown here is derived from an EMBL/GenBank/DDBJ whole genome shotgun (WGS) entry which is preliminary data.</text>
</comment>